<evidence type="ECO:0000313" key="3">
    <source>
        <dbReference type="Proteomes" id="UP000309747"/>
    </source>
</evidence>
<sequence length="232" mass="24622">MGRGPRWLGPPARPLPGLAPGRGDRGMTTRVTLRPATALNQSADPRVLGTLVMPGVAAALWQRPIDPLWQAWLDGLPVSQLPRLRQTLRPQDVAAAMTAACAASDLPDSPQRQRLIDDVAELALLAARHLDALLITLRIEVTAGQSCPKWHLDAVRARLLCTLRGAGTQFGPASGAAQVAAPQQMPTGAAALFRGRRWGAEPSGLLHRSPPAQPGRTRLLVVVDPVDEAASC</sequence>
<feature type="compositionally biased region" description="Low complexity" evidence="1">
    <location>
        <begin position="1"/>
        <end position="21"/>
    </location>
</feature>
<dbReference type="AlphaFoldDB" id="A0A4U0RE97"/>
<name>A0A4U0RE97_9RHOB</name>
<feature type="region of interest" description="Disordered" evidence="1">
    <location>
        <begin position="1"/>
        <end position="28"/>
    </location>
</feature>
<proteinExistence type="predicted"/>
<evidence type="ECO:0000256" key="1">
    <source>
        <dbReference type="SAM" id="MobiDB-lite"/>
    </source>
</evidence>
<dbReference type="Proteomes" id="UP000309747">
    <property type="component" value="Unassembled WGS sequence"/>
</dbReference>
<evidence type="ECO:0000313" key="2">
    <source>
        <dbReference type="EMBL" id="TJZ92910.1"/>
    </source>
</evidence>
<dbReference type="EMBL" id="SUNI01000003">
    <property type="protein sequence ID" value="TJZ92910.1"/>
    <property type="molecule type" value="Genomic_DNA"/>
</dbReference>
<accession>A0A4U0RE97</accession>
<dbReference type="Pfam" id="PF08856">
    <property type="entry name" value="DUF1826"/>
    <property type="match status" value="1"/>
</dbReference>
<reference evidence="2 3" key="1">
    <citation type="submission" date="2019-04" db="EMBL/GenBank/DDBJ databases">
        <authorList>
            <person name="Li J."/>
        </authorList>
    </citation>
    <scope>NUCLEOTIDE SEQUENCE [LARGE SCALE GENOMIC DNA]</scope>
    <source>
        <strain evidence="2 3">KCTC 42687</strain>
    </source>
</reference>
<gene>
    <name evidence="2" type="ORF">FA743_05250</name>
</gene>
<keyword evidence="3" id="KW-1185">Reference proteome</keyword>
<dbReference type="InterPro" id="IPR014955">
    <property type="entry name" value="DUF1826"/>
</dbReference>
<organism evidence="2 3">
    <name type="scientific">Paracoccus gahaiensis</name>
    <dbReference type="NCBI Taxonomy" id="1706839"/>
    <lineage>
        <taxon>Bacteria</taxon>
        <taxon>Pseudomonadati</taxon>
        <taxon>Pseudomonadota</taxon>
        <taxon>Alphaproteobacteria</taxon>
        <taxon>Rhodobacterales</taxon>
        <taxon>Paracoccaceae</taxon>
        <taxon>Paracoccus</taxon>
    </lineage>
</organism>
<comment type="caution">
    <text evidence="2">The sequence shown here is derived from an EMBL/GenBank/DDBJ whole genome shotgun (WGS) entry which is preliminary data.</text>
</comment>
<protein>
    <submittedName>
        <fullName evidence="2">DUF1826 domain-containing protein</fullName>
    </submittedName>
</protein>
<dbReference type="OrthoDB" id="5342505at2"/>